<feature type="compositionally biased region" description="Polar residues" evidence="1">
    <location>
        <begin position="41"/>
        <end position="57"/>
    </location>
</feature>
<dbReference type="EMBL" id="AE005673">
    <property type="protein sequence ID" value="AAK23255.1"/>
    <property type="molecule type" value="Genomic_DNA"/>
</dbReference>
<dbReference type="KEGG" id="ccr:CC_1274"/>
<dbReference type="Proteomes" id="UP000001816">
    <property type="component" value="Chromosome"/>
</dbReference>
<proteinExistence type="predicted"/>
<dbReference type="STRING" id="190650.CC_1274"/>
<evidence type="ECO:0000256" key="1">
    <source>
        <dbReference type="SAM" id="MobiDB-lite"/>
    </source>
</evidence>
<protein>
    <submittedName>
        <fullName evidence="2">Uncharacterized protein</fullName>
    </submittedName>
</protein>
<dbReference type="HOGENOM" id="CLU_1755555_0_0_5"/>
<dbReference type="PIR" id="C87407">
    <property type="entry name" value="C87407"/>
</dbReference>
<accession>Q9A8S7</accession>
<dbReference type="EnsemblBacteria" id="AAK23255">
    <property type="protein sequence ID" value="AAK23255"/>
    <property type="gene ID" value="CC_1274"/>
</dbReference>
<sequence length="148" mass="15407">MREGFLVAASTLHRHRRRPLQSVSALRPNTRCATSGVAPQAQHNQRLSPLNNGSIQNRRIAHETAPTMIPPRREEGAHGQRPFAAAGGGRAGTGSRGILERSGDLVAGQTRPPSAWLGIKGCVLACIGSSSPTAGSLGKPRSPGPGKA</sequence>
<keyword evidence="3" id="KW-1185">Reference proteome</keyword>
<dbReference type="BioCyc" id="CAULO:CC1274-MONOMER"/>
<name>Q9A8S7_CAUVC</name>
<feature type="region of interest" description="Disordered" evidence="1">
    <location>
        <begin position="36"/>
        <end position="98"/>
    </location>
</feature>
<organism evidence="2 3">
    <name type="scientific">Caulobacter vibrioides (strain ATCC 19089 / CIP 103742 / CB 15)</name>
    <name type="common">Caulobacter crescentus</name>
    <dbReference type="NCBI Taxonomy" id="190650"/>
    <lineage>
        <taxon>Bacteria</taxon>
        <taxon>Pseudomonadati</taxon>
        <taxon>Pseudomonadota</taxon>
        <taxon>Alphaproteobacteria</taxon>
        <taxon>Caulobacterales</taxon>
        <taxon>Caulobacteraceae</taxon>
        <taxon>Caulobacter</taxon>
    </lineage>
</organism>
<reference evidence="2 3" key="1">
    <citation type="journal article" date="2001" name="Proc. Natl. Acad. Sci. U.S.A.">
        <title>Complete genome sequence of Caulobacter crescentus.</title>
        <authorList>
            <person name="Nierman W.C."/>
            <person name="Feldblyum T.V."/>
            <person name="Laub M.T."/>
            <person name="Paulsen I.T."/>
            <person name="Nelson K.E."/>
            <person name="Eisen J.A."/>
            <person name="Heidelberg J.F."/>
            <person name="Alley M.R."/>
            <person name="Ohta N."/>
            <person name="Maddock J.R."/>
            <person name="Potocka I."/>
            <person name="Nelson W.C."/>
            <person name="Newton A."/>
            <person name="Stephens C."/>
            <person name="Phadke N.D."/>
            <person name="Ely B."/>
            <person name="DeBoy R.T."/>
            <person name="Dodson R.J."/>
            <person name="Durkin A.S."/>
            <person name="Gwinn M.L."/>
            <person name="Haft D.H."/>
            <person name="Kolonay J.F."/>
            <person name="Smit J."/>
            <person name="Craven M.B."/>
            <person name="Khouri H."/>
            <person name="Shetty J."/>
            <person name="Berry K."/>
            <person name="Utterback T."/>
            <person name="Tran K."/>
            <person name="Wolf A."/>
            <person name="Vamathevan J."/>
            <person name="Ermolaeva M."/>
            <person name="White O."/>
            <person name="Salzberg S.L."/>
            <person name="Venter J.C."/>
            <person name="Shapiro L."/>
            <person name="Fraser C.M."/>
        </authorList>
    </citation>
    <scope>NUCLEOTIDE SEQUENCE [LARGE SCALE GENOMIC DNA]</scope>
    <source>
        <strain evidence="3">ATCC 19089 / CB15</strain>
    </source>
</reference>
<evidence type="ECO:0000313" key="3">
    <source>
        <dbReference type="Proteomes" id="UP000001816"/>
    </source>
</evidence>
<gene>
    <name evidence="2" type="ordered locus">CC_1274</name>
</gene>
<dbReference type="AlphaFoldDB" id="Q9A8S7"/>
<feature type="compositionally biased region" description="Gly residues" evidence="1">
    <location>
        <begin position="86"/>
        <end position="95"/>
    </location>
</feature>
<evidence type="ECO:0000313" key="2">
    <source>
        <dbReference type="EMBL" id="AAK23255.1"/>
    </source>
</evidence>